<dbReference type="EMBL" id="MNPL01022640">
    <property type="protein sequence ID" value="OQR68998.1"/>
    <property type="molecule type" value="Genomic_DNA"/>
</dbReference>
<sequence length="130" mass="15058">MLQMFALKALNIEREVERRREKMQQDRQSDPEYKEVKVRKCTVKGGILNENHHRAEGLMVCGSVSTDLEPRNGGLHQIRAWQKACEENCQVELLALDKKRQLESTGTCGLTNEKQNLLTNQLRRCEYDLS</sequence>
<evidence type="ECO:0000313" key="1">
    <source>
        <dbReference type="EMBL" id="OQR68998.1"/>
    </source>
</evidence>
<dbReference type="Proteomes" id="UP000192247">
    <property type="component" value="Unassembled WGS sequence"/>
</dbReference>
<protein>
    <submittedName>
        <fullName evidence="1">Uncharacterized protein</fullName>
    </submittedName>
</protein>
<dbReference type="AlphaFoldDB" id="A0A1V9X6G9"/>
<keyword evidence="2" id="KW-1185">Reference proteome</keyword>
<dbReference type="InParanoid" id="A0A1V9X6G9"/>
<evidence type="ECO:0000313" key="2">
    <source>
        <dbReference type="Proteomes" id="UP000192247"/>
    </source>
</evidence>
<name>A0A1V9X6G9_9ACAR</name>
<organism evidence="1 2">
    <name type="scientific">Tropilaelaps mercedesae</name>
    <dbReference type="NCBI Taxonomy" id="418985"/>
    <lineage>
        <taxon>Eukaryota</taxon>
        <taxon>Metazoa</taxon>
        <taxon>Ecdysozoa</taxon>
        <taxon>Arthropoda</taxon>
        <taxon>Chelicerata</taxon>
        <taxon>Arachnida</taxon>
        <taxon>Acari</taxon>
        <taxon>Parasitiformes</taxon>
        <taxon>Mesostigmata</taxon>
        <taxon>Gamasina</taxon>
        <taxon>Dermanyssoidea</taxon>
        <taxon>Laelapidae</taxon>
        <taxon>Tropilaelaps</taxon>
    </lineage>
</organism>
<reference evidence="1 2" key="1">
    <citation type="journal article" date="2017" name="Gigascience">
        <title>Draft genome of the honey bee ectoparasitic mite, Tropilaelaps mercedesae, is shaped by the parasitic life history.</title>
        <authorList>
            <person name="Dong X."/>
            <person name="Armstrong S.D."/>
            <person name="Xia D."/>
            <person name="Makepeace B.L."/>
            <person name="Darby A.C."/>
            <person name="Kadowaki T."/>
        </authorList>
    </citation>
    <scope>NUCLEOTIDE SEQUENCE [LARGE SCALE GENOMIC DNA]</scope>
    <source>
        <strain evidence="1">Wuxi-XJTLU</strain>
    </source>
</reference>
<comment type="caution">
    <text evidence="1">The sequence shown here is derived from an EMBL/GenBank/DDBJ whole genome shotgun (WGS) entry which is preliminary data.</text>
</comment>
<gene>
    <name evidence="1" type="ORF">BIW11_12537</name>
</gene>
<proteinExistence type="predicted"/>
<feature type="non-terminal residue" evidence="1">
    <location>
        <position position="130"/>
    </location>
</feature>
<accession>A0A1V9X6G9</accession>